<protein>
    <recommendedName>
        <fullName evidence="3">Protein RFT1 homolog</fullName>
    </recommendedName>
</protein>
<proteinExistence type="predicted"/>
<comment type="caution">
    <text evidence="1">The sequence shown here is derived from an EMBL/GenBank/DDBJ whole genome shotgun (WGS) entry which is preliminary data.</text>
</comment>
<accession>A0ABN9TGU6</accession>
<keyword evidence="2" id="KW-1185">Reference proteome</keyword>
<gene>
    <name evidence="1" type="ORF">PCOR1329_LOCUS38987</name>
</gene>
<reference evidence="1" key="1">
    <citation type="submission" date="2023-10" db="EMBL/GenBank/DDBJ databases">
        <authorList>
            <person name="Chen Y."/>
            <person name="Shah S."/>
            <person name="Dougan E. K."/>
            <person name="Thang M."/>
            <person name="Chan C."/>
        </authorList>
    </citation>
    <scope>NUCLEOTIDE SEQUENCE [LARGE SCALE GENOMIC DNA]</scope>
</reference>
<evidence type="ECO:0000313" key="2">
    <source>
        <dbReference type="Proteomes" id="UP001189429"/>
    </source>
</evidence>
<evidence type="ECO:0008006" key="3">
    <source>
        <dbReference type="Google" id="ProtNLM"/>
    </source>
</evidence>
<organism evidence="1 2">
    <name type="scientific">Prorocentrum cordatum</name>
    <dbReference type="NCBI Taxonomy" id="2364126"/>
    <lineage>
        <taxon>Eukaryota</taxon>
        <taxon>Sar</taxon>
        <taxon>Alveolata</taxon>
        <taxon>Dinophyceae</taxon>
        <taxon>Prorocentrales</taxon>
        <taxon>Prorocentraceae</taxon>
        <taxon>Prorocentrum</taxon>
    </lineage>
</organism>
<sequence length="195" mass="19775">TTLAQGFWHTELLPRTIGLCCSTPAAMNRVLLSAFAVLLASRGCIASGETTTMEDRRLLETTTADGDPPDVTGAAARSGGLGTMLLALLSTTMANERRLLETTTADGDPPDVTGAAARSGGLGTMLLALLTFLSVGHAAGAAVDESTTMANERRLLETTTADGDPPDVTGAAPRSAVQTAPALALAAALGLAARR</sequence>
<dbReference type="Proteomes" id="UP001189429">
    <property type="component" value="Unassembled WGS sequence"/>
</dbReference>
<feature type="non-terminal residue" evidence="1">
    <location>
        <position position="1"/>
    </location>
</feature>
<name>A0ABN9TGU6_9DINO</name>
<dbReference type="EMBL" id="CAUYUJ010014715">
    <property type="protein sequence ID" value="CAK0845086.1"/>
    <property type="molecule type" value="Genomic_DNA"/>
</dbReference>
<evidence type="ECO:0000313" key="1">
    <source>
        <dbReference type="EMBL" id="CAK0845086.1"/>
    </source>
</evidence>